<dbReference type="InterPro" id="IPR029063">
    <property type="entry name" value="SAM-dependent_MTases_sf"/>
</dbReference>
<gene>
    <name evidence="6" type="ORF">Acr_12g0000070</name>
</gene>
<evidence type="ECO:0000256" key="3">
    <source>
        <dbReference type="ARBA" id="ARBA00037932"/>
    </source>
</evidence>
<dbReference type="GO" id="GO:0016279">
    <property type="term" value="F:protein-lysine N-methyltransferase activity"/>
    <property type="evidence" value="ECO:0007669"/>
    <property type="project" value="TreeGrafter"/>
</dbReference>
<organism evidence="6 7">
    <name type="scientific">Actinidia rufa</name>
    <dbReference type="NCBI Taxonomy" id="165716"/>
    <lineage>
        <taxon>Eukaryota</taxon>
        <taxon>Viridiplantae</taxon>
        <taxon>Streptophyta</taxon>
        <taxon>Embryophyta</taxon>
        <taxon>Tracheophyta</taxon>
        <taxon>Spermatophyta</taxon>
        <taxon>Magnoliopsida</taxon>
        <taxon>eudicotyledons</taxon>
        <taxon>Gunneridae</taxon>
        <taxon>Pentapetalae</taxon>
        <taxon>asterids</taxon>
        <taxon>Ericales</taxon>
        <taxon>Actinidiaceae</taxon>
        <taxon>Actinidia</taxon>
    </lineage>
</organism>
<dbReference type="AlphaFoldDB" id="A0A7J0FG96"/>
<evidence type="ECO:0000256" key="2">
    <source>
        <dbReference type="ARBA" id="ARBA00022679"/>
    </source>
</evidence>
<keyword evidence="1 6" id="KW-0489">Methyltransferase</keyword>
<dbReference type="PANTHER" id="PTHR43648:SF1">
    <property type="entry name" value="ELECTRON TRANSFER FLAVOPROTEIN BETA SUBUNIT LYSINE METHYLTRANSFERASE"/>
    <property type="match status" value="1"/>
</dbReference>
<keyword evidence="7" id="KW-1185">Reference proteome</keyword>
<evidence type="ECO:0000256" key="1">
    <source>
        <dbReference type="ARBA" id="ARBA00022603"/>
    </source>
</evidence>
<dbReference type="GO" id="GO:0005840">
    <property type="term" value="C:ribosome"/>
    <property type="evidence" value="ECO:0007669"/>
    <property type="project" value="UniProtKB-KW"/>
</dbReference>
<dbReference type="Proteomes" id="UP000585474">
    <property type="component" value="Unassembled WGS sequence"/>
</dbReference>
<evidence type="ECO:0000256" key="4">
    <source>
        <dbReference type="ARBA" id="ARBA00041867"/>
    </source>
</evidence>
<dbReference type="GO" id="GO:0005739">
    <property type="term" value="C:mitochondrion"/>
    <property type="evidence" value="ECO:0007669"/>
    <property type="project" value="TreeGrafter"/>
</dbReference>
<accession>A0A7J0FG96</accession>
<name>A0A7J0FG96_9ERIC</name>
<comment type="caution">
    <text evidence="6">The sequence shown here is derived from an EMBL/GenBank/DDBJ whole genome shotgun (WGS) entry which is preliminary data.</text>
</comment>
<keyword evidence="6" id="KW-0689">Ribosomal protein</keyword>
<dbReference type="InterPro" id="IPR050078">
    <property type="entry name" value="Ribosomal_L11_MeTrfase_PrmA"/>
</dbReference>
<dbReference type="OrthoDB" id="419617at2759"/>
<evidence type="ECO:0000313" key="7">
    <source>
        <dbReference type="Proteomes" id="UP000585474"/>
    </source>
</evidence>
<evidence type="ECO:0000313" key="6">
    <source>
        <dbReference type="EMBL" id="GFY97466.1"/>
    </source>
</evidence>
<dbReference type="Gene3D" id="3.40.50.150">
    <property type="entry name" value="Vaccinia Virus protein VP39"/>
    <property type="match status" value="1"/>
</dbReference>
<dbReference type="PANTHER" id="PTHR43648">
    <property type="entry name" value="ELECTRON TRANSFER FLAVOPROTEIN BETA SUBUNIT LYSINE METHYLTRANSFERASE"/>
    <property type="match status" value="1"/>
</dbReference>
<protein>
    <recommendedName>
        <fullName evidence="5">ETFB lysine methyltransferase</fullName>
    </recommendedName>
    <alternativeName>
        <fullName evidence="4">Protein N-lysine methyltransferase METTL20</fullName>
    </alternativeName>
</protein>
<evidence type="ECO:0000256" key="5">
    <source>
        <dbReference type="ARBA" id="ARBA00042266"/>
    </source>
</evidence>
<dbReference type="GO" id="GO:0032259">
    <property type="term" value="P:methylation"/>
    <property type="evidence" value="ECO:0007669"/>
    <property type="project" value="UniProtKB-KW"/>
</dbReference>
<keyword evidence="2 6" id="KW-0808">Transferase</keyword>
<dbReference type="Pfam" id="PF06325">
    <property type="entry name" value="PrmA"/>
    <property type="match status" value="1"/>
</dbReference>
<comment type="similarity">
    <text evidence="3">Belongs to the methyltransferase superfamily. ETFBKMT family.</text>
</comment>
<sequence length="238" mass="25736">MTSRSTSPDFDSLPELRLVLDLPRFDTGEAFDLAWACLICVDLCPICSGKLPSFLGARFFLLGTHFPRFSRFSRRSGNLEGGSCNYGSIDTFGAALSVGLDVDPQAITSARQNASLNNLGAEKLQLHLVPSKKSCPTTDEAIYEGVEGQNSSGIGVISEMEKYDVVIANILLNPLLDFADHIVSYAKPGAIVGVSGIISEQIPYIVERYSQYLEGISVSKMDDWACISGNKKINVISS</sequence>
<proteinExistence type="inferred from homology"/>
<dbReference type="SUPFAM" id="SSF53335">
    <property type="entry name" value="S-adenosyl-L-methionine-dependent methyltransferases"/>
    <property type="match status" value="1"/>
</dbReference>
<reference evidence="6 7" key="1">
    <citation type="submission" date="2019-07" db="EMBL/GenBank/DDBJ databases">
        <title>De Novo Assembly of kiwifruit Actinidia rufa.</title>
        <authorList>
            <person name="Sugita-Konishi S."/>
            <person name="Sato K."/>
            <person name="Mori E."/>
            <person name="Abe Y."/>
            <person name="Kisaki G."/>
            <person name="Hamano K."/>
            <person name="Suezawa K."/>
            <person name="Otani M."/>
            <person name="Fukuda T."/>
            <person name="Manabe T."/>
            <person name="Gomi K."/>
            <person name="Tabuchi M."/>
            <person name="Akimitsu K."/>
            <person name="Kataoka I."/>
        </authorList>
    </citation>
    <scope>NUCLEOTIDE SEQUENCE [LARGE SCALE GENOMIC DNA]</scope>
    <source>
        <strain evidence="7">cv. Fuchu</strain>
    </source>
</reference>
<keyword evidence="6" id="KW-0687">Ribonucleoprotein</keyword>
<dbReference type="EMBL" id="BJWL01000012">
    <property type="protein sequence ID" value="GFY97466.1"/>
    <property type="molecule type" value="Genomic_DNA"/>
</dbReference>